<evidence type="ECO:0000256" key="2">
    <source>
        <dbReference type="ARBA" id="ARBA00022630"/>
    </source>
</evidence>
<dbReference type="Proteomes" id="UP001302321">
    <property type="component" value="Unassembled WGS sequence"/>
</dbReference>
<evidence type="ECO:0000256" key="4">
    <source>
        <dbReference type="ARBA" id="ARBA00022857"/>
    </source>
</evidence>
<dbReference type="SUPFAM" id="SSF51905">
    <property type="entry name" value="FAD/NAD(P)-binding domain"/>
    <property type="match status" value="1"/>
</dbReference>
<keyword evidence="4" id="KW-0521">NADP</keyword>
<gene>
    <name evidence="6" type="ORF">QBC36DRAFT_355126</name>
</gene>
<evidence type="ECO:0000256" key="1">
    <source>
        <dbReference type="ARBA" id="ARBA00009183"/>
    </source>
</evidence>
<keyword evidence="7" id="KW-1185">Reference proteome</keyword>
<name>A0AAN6WFW7_9PEZI</name>
<evidence type="ECO:0000256" key="3">
    <source>
        <dbReference type="ARBA" id="ARBA00022827"/>
    </source>
</evidence>
<comment type="similarity">
    <text evidence="1">Belongs to the FMO family.</text>
</comment>
<dbReference type="InterPro" id="IPR036188">
    <property type="entry name" value="FAD/NAD-bd_sf"/>
</dbReference>
<keyword evidence="5" id="KW-0560">Oxidoreductase</keyword>
<dbReference type="GO" id="GO:0050660">
    <property type="term" value="F:flavin adenine dinucleotide binding"/>
    <property type="evidence" value="ECO:0007669"/>
    <property type="project" value="InterPro"/>
</dbReference>
<evidence type="ECO:0000256" key="5">
    <source>
        <dbReference type="ARBA" id="ARBA00023002"/>
    </source>
</evidence>
<keyword evidence="3" id="KW-0274">FAD</keyword>
<dbReference type="EMBL" id="MU866098">
    <property type="protein sequence ID" value="KAK4180451.1"/>
    <property type="molecule type" value="Genomic_DNA"/>
</dbReference>
<dbReference type="AlphaFoldDB" id="A0AAN6WFW7"/>
<comment type="caution">
    <text evidence="6">The sequence shown here is derived from an EMBL/GenBank/DDBJ whole genome shotgun (WGS) entry which is preliminary data.</text>
</comment>
<evidence type="ECO:0000313" key="7">
    <source>
        <dbReference type="Proteomes" id="UP001302321"/>
    </source>
</evidence>
<keyword evidence="2" id="KW-0285">Flavoprotein</keyword>
<reference evidence="6" key="2">
    <citation type="submission" date="2023-05" db="EMBL/GenBank/DDBJ databases">
        <authorList>
            <consortium name="Lawrence Berkeley National Laboratory"/>
            <person name="Steindorff A."/>
            <person name="Hensen N."/>
            <person name="Bonometti L."/>
            <person name="Westerberg I."/>
            <person name="Brannstrom I.O."/>
            <person name="Guillou S."/>
            <person name="Cros-Aarteil S."/>
            <person name="Calhoun S."/>
            <person name="Haridas S."/>
            <person name="Kuo A."/>
            <person name="Mondo S."/>
            <person name="Pangilinan J."/>
            <person name="Riley R."/>
            <person name="Labutti K."/>
            <person name="Andreopoulos B."/>
            <person name="Lipzen A."/>
            <person name="Chen C."/>
            <person name="Yanf M."/>
            <person name="Daum C."/>
            <person name="Ng V."/>
            <person name="Clum A."/>
            <person name="Ohm R."/>
            <person name="Martin F."/>
            <person name="Silar P."/>
            <person name="Natvig D."/>
            <person name="Lalanne C."/>
            <person name="Gautier V."/>
            <person name="Ament-Velasquez S.L."/>
            <person name="Kruys A."/>
            <person name="Hutchinson M.I."/>
            <person name="Powell A.J."/>
            <person name="Barry K."/>
            <person name="Miller A.N."/>
            <person name="Grigoriev I.V."/>
            <person name="Debuchy R."/>
            <person name="Gladieux P."/>
            <person name="Thoren M.H."/>
            <person name="Johannesson H."/>
        </authorList>
    </citation>
    <scope>NUCLEOTIDE SEQUENCE</scope>
    <source>
        <strain evidence="6">CBS 892.96</strain>
    </source>
</reference>
<dbReference type="InterPro" id="IPR000960">
    <property type="entry name" value="Flavin_mOase"/>
</dbReference>
<dbReference type="InterPro" id="IPR020946">
    <property type="entry name" value="Flavin_mOase-like"/>
</dbReference>
<sequence>MRVAVVGAGPSGLMTFKYLLAACDFLATDPESVGGTFAHRTYEDGELVSSKQLTTFSGFRLRVSDPDFLSTDRYVQYLSGYCTHFGLWKHIKLSTTVLSIRQRGNRSTHIITYQHRGSPQTQEYECDAVAICSGLHVTPNIPNIKGMAQFKERSQFGVGKTVLILGSGETAMDLGYFAMQCPTKRVLMSHRDGFLCAPKRVPDPVILPILGNKPDPNRLNVPIDSSSASLFDTAYVHRRLRDHMLLWHYYDVFIKSTLWLVGGSKYGMAHWVGGISDKRYHASKIFFSKSNKAIPYLSALYRQERESSFIQRIRSSLIQVPVADTHGRHIGMAPWPSHVDEHGVVHFQNNGRPECHLLKNDKVKPDMVIFATGYTQTFPFLPGNYPTSETLDTRSTWHSSDLSTGFIGFGANHESYAYQLAIDMGAAPGFWEVLFRDGGWYKLPLLWALGANFNAKFRIGGPWKWEGAEEVLVEELWDTVARRGGFFGRVTLSGLPMAMFGSINLVLWVLDPVIKVCEMVVSSQDLHTWVCLRTVEMGRTAEPLSHKPLNP</sequence>
<dbReference type="Gene3D" id="3.50.50.60">
    <property type="entry name" value="FAD/NAD(P)-binding domain"/>
    <property type="match status" value="1"/>
</dbReference>
<reference evidence="6" key="1">
    <citation type="journal article" date="2023" name="Mol. Phylogenet. Evol.">
        <title>Genome-scale phylogeny and comparative genomics of the fungal order Sordariales.</title>
        <authorList>
            <person name="Hensen N."/>
            <person name="Bonometti L."/>
            <person name="Westerberg I."/>
            <person name="Brannstrom I.O."/>
            <person name="Guillou S."/>
            <person name="Cros-Aarteil S."/>
            <person name="Calhoun S."/>
            <person name="Haridas S."/>
            <person name="Kuo A."/>
            <person name="Mondo S."/>
            <person name="Pangilinan J."/>
            <person name="Riley R."/>
            <person name="LaButti K."/>
            <person name="Andreopoulos B."/>
            <person name="Lipzen A."/>
            <person name="Chen C."/>
            <person name="Yan M."/>
            <person name="Daum C."/>
            <person name="Ng V."/>
            <person name="Clum A."/>
            <person name="Steindorff A."/>
            <person name="Ohm R.A."/>
            <person name="Martin F."/>
            <person name="Silar P."/>
            <person name="Natvig D.O."/>
            <person name="Lalanne C."/>
            <person name="Gautier V."/>
            <person name="Ament-Velasquez S.L."/>
            <person name="Kruys A."/>
            <person name="Hutchinson M.I."/>
            <person name="Powell A.J."/>
            <person name="Barry K."/>
            <person name="Miller A.N."/>
            <person name="Grigoriev I.V."/>
            <person name="Debuchy R."/>
            <person name="Gladieux P."/>
            <person name="Hiltunen Thoren M."/>
            <person name="Johannesson H."/>
        </authorList>
    </citation>
    <scope>NUCLEOTIDE SEQUENCE</scope>
    <source>
        <strain evidence="6">CBS 892.96</strain>
    </source>
</reference>
<dbReference type="Pfam" id="PF00743">
    <property type="entry name" value="FMO-like"/>
    <property type="match status" value="1"/>
</dbReference>
<dbReference type="PANTHER" id="PTHR23023">
    <property type="entry name" value="DIMETHYLANILINE MONOOXYGENASE"/>
    <property type="match status" value="1"/>
</dbReference>
<accession>A0AAN6WFW7</accession>
<dbReference type="InterPro" id="IPR050346">
    <property type="entry name" value="FMO-like"/>
</dbReference>
<dbReference type="PIRSF" id="PIRSF000332">
    <property type="entry name" value="FMO"/>
    <property type="match status" value="1"/>
</dbReference>
<organism evidence="6 7">
    <name type="scientific">Triangularia setosa</name>
    <dbReference type="NCBI Taxonomy" id="2587417"/>
    <lineage>
        <taxon>Eukaryota</taxon>
        <taxon>Fungi</taxon>
        <taxon>Dikarya</taxon>
        <taxon>Ascomycota</taxon>
        <taxon>Pezizomycotina</taxon>
        <taxon>Sordariomycetes</taxon>
        <taxon>Sordariomycetidae</taxon>
        <taxon>Sordariales</taxon>
        <taxon>Podosporaceae</taxon>
        <taxon>Triangularia</taxon>
    </lineage>
</organism>
<dbReference type="GO" id="GO:0004499">
    <property type="term" value="F:N,N-dimethylaniline monooxygenase activity"/>
    <property type="evidence" value="ECO:0007669"/>
    <property type="project" value="InterPro"/>
</dbReference>
<dbReference type="PRINTS" id="PR00370">
    <property type="entry name" value="FMOXYGENASE"/>
</dbReference>
<proteinExistence type="inferred from homology"/>
<evidence type="ECO:0000313" key="6">
    <source>
        <dbReference type="EMBL" id="KAK4180451.1"/>
    </source>
</evidence>
<protein>
    <submittedName>
        <fullName evidence="6">Uncharacterized protein</fullName>
    </submittedName>
</protein>
<dbReference type="GO" id="GO:0050661">
    <property type="term" value="F:NADP binding"/>
    <property type="evidence" value="ECO:0007669"/>
    <property type="project" value="InterPro"/>
</dbReference>